<feature type="compositionally biased region" description="Pro residues" evidence="3">
    <location>
        <begin position="36"/>
        <end position="54"/>
    </location>
</feature>
<feature type="region of interest" description="Disordered" evidence="3">
    <location>
        <begin position="1"/>
        <end position="71"/>
    </location>
</feature>
<dbReference type="GO" id="GO:0017000">
    <property type="term" value="P:antibiotic biosynthetic process"/>
    <property type="evidence" value="ECO:0007669"/>
    <property type="project" value="UniProtKB-KW"/>
</dbReference>
<comment type="caution">
    <text evidence="5">The sequence shown here is derived from an EMBL/GenBank/DDBJ whole genome shotgun (WGS) entry which is preliminary data.</text>
</comment>
<dbReference type="Gene3D" id="3.60.130.10">
    <property type="entry name" value="Clavaminate synthase-like"/>
    <property type="match status" value="1"/>
</dbReference>
<sequence>MVNSFNNMDNIKLTDNGDRQPDTPIPDADDCQLQPKSPPAPATMPSAAPPPPTQRGPRTKATLQERRRGGRRLVVDTLTNARTAQNLPMVVQTADTLSRLRKSGWDDLKTPTPLPSVPLPVDGSSDEDQDNEVWIRRAFAADAFHPAPEMMSTEYQSFPVMMELQCHSPAPGSAQPAPLFLIHPDAGFGVAYLGLPNLGRPVYGLSNTYLANGLAFKSIHCAAQIYLKHIRAVAREGPFLIGGWGCGGNIARECAAILSREWADHEEGEDEQVKEAKRPSRRVIVLMMDSYNDSWEPFKEALSADVLLPDMGSLQVSNATTVPATAARSPHGRMQRKVMGTRPCSPACSPSGLSFTDRCIVSNAALKAFATGTVSHLRDQYSLAASLTREEDPMPFAFRPAVLTGRDALKNPTAFRLDSFAHVFLLKAGRLGAFAHSLSFEEKSFLTRRFLSNVNGWATAELVPGLSASGPPEAGLRGNAVSVVTQVHTIPFTHSDLFSPAGYKMLSNPPQPAHTLRNPADRAAQGSDNWPTPEAIAHQKSLKNSPFILTSGQHDAIPDLLTPYDELPKEVPANPRLWHADDYRPGTEGAKTWIRHWTAEEVEQIERAATLWRASGRPLVEIEQKTFPLPESLAKTLDELKWDLVDGKGFALFKGLPTERWGVELSAIAYLGVGSYLGNFVSQNAKGHVLGHVKDIGKDPTQIDKVRIYATSARQYFHTDSAGSLIGLLCLHKSLEGGESDIVSSQAVWNEIQRTRPDLAKVLSENIWYFDRKGETSKGQREFVQRSIFRQVKGTDATRLSANYDVYYIRSLTRHVEAGLIPPVSALQWEAVEYLEATAQRLALHMVLDVGDMQFVSDCHVLHARTAYKDYPAPHPRRHLLRLWLSIPESEGGWKSPYPDSDHPRRGGIQVNDQPPTCPLEAE</sequence>
<dbReference type="Proteomes" id="UP001176521">
    <property type="component" value="Unassembled WGS sequence"/>
</dbReference>
<feature type="region of interest" description="Disordered" evidence="3">
    <location>
        <begin position="508"/>
        <end position="530"/>
    </location>
</feature>
<keyword evidence="2" id="KW-0045">Antibiotic biosynthesis</keyword>
<dbReference type="EMBL" id="JAPDMQ010000186">
    <property type="protein sequence ID" value="KAK0531435.1"/>
    <property type="molecule type" value="Genomic_DNA"/>
</dbReference>
<dbReference type="PANTHER" id="PTHR10696:SF56">
    <property type="entry name" value="TAUD_TFDA-LIKE DOMAIN-CONTAINING PROTEIN"/>
    <property type="match status" value="1"/>
</dbReference>
<evidence type="ECO:0000313" key="5">
    <source>
        <dbReference type="EMBL" id="KAK0531435.1"/>
    </source>
</evidence>
<keyword evidence="6" id="KW-1185">Reference proteome</keyword>
<proteinExistence type="predicted"/>
<feature type="domain" description="TauD/TfdA-like" evidence="4">
    <location>
        <begin position="617"/>
        <end position="884"/>
    </location>
</feature>
<dbReference type="InterPro" id="IPR003819">
    <property type="entry name" value="TauD/TfdA-like"/>
</dbReference>
<dbReference type="InterPro" id="IPR042098">
    <property type="entry name" value="TauD-like_sf"/>
</dbReference>
<dbReference type="InterPro" id="IPR050411">
    <property type="entry name" value="AlphaKG_dependent_hydroxylases"/>
</dbReference>
<name>A0AAN6JKA1_9BASI</name>
<keyword evidence="1" id="KW-0560">Oxidoreductase</keyword>
<dbReference type="GO" id="GO:0016491">
    <property type="term" value="F:oxidoreductase activity"/>
    <property type="evidence" value="ECO:0007669"/>
    <property type="project" value="UniProtKB-KW"/>
</dbReference>
<protein>
    <recommendedName>
        <fullName evidence="4">TauD/TfdA-like domain-containing protein</fullName>
    </recommendedName>
</protein>
<gene>
    <name evidence="5" type="ORF">OC842_003624</name>
</gene>
<feature type="region of interest" description="Disordered" evidence="3">
    <location>
        <begin position="104"/>
        <end position="128"/>
    </location>
</feature>
<dbReference type="PANTHER" id="PTHR10696">
    <property type="entry name" value="GAMMA-BUTYROBETAINE HYDROXYLASE-RELATED"/>
    <property type="match status" value="1"/>
</dbReference>
<dbReference type="SUPFAM" id="SSF51197">
    <property type="entry name" value="Clavaminate synthase-like"/>
    <property type="match status" value="1"/>
</dbReference>
<evidence type="ECO:0000256" key="1">
    <source>
        <dbReference type="ARBA" id="ARBA00023002"/>
    </source>
</evidence>
<evidence type="ECO:0000256" key="3">
    <source>
        <dbReference type="SAM" id="MobiDB-lite"/>
    </source>
</evidence>
<evidence type="ECO:0000256" key="2">
    <source>
        <dbReference type="ARBA" id="ARBA00023194"/>
    </source>
</evidence>
<evidence type="ECO:0000313" key="6">
    <source>
        <dbReference type="Proteomes" id="UP001176521"/>
    </source>
</evidence>
<feature type="region of interest" description="Disordered" evidence="3">
    <location>
        <begin position="891"/>
        <end position="923"/>
    </location>
</feature>
<dbReference type="InterPro" id="IPR029058">
    <property type="entry name" value="AB_hydrolase_fold"/>
</dbReference>
<accession>A0AAN6JKA1</accession>
<dbReference type="AlphaFoldDB" id="A0AAN6JKA1"/>
<organism evidence="5 6">
    <name type="scientific">Tilletia horrida</name>
    <dbReference type="NCBI Taxonomy" id="155126"/>
    <lineage>
        <taxon>Eukaryota</taxon>
        <taxon>Fungi</taxon>
        <taxon>Dikarya</taxon>
        <taxon>Basidiomycota</taxon>
        <taxon>Ustilaginomycotina</taxon>
        <taxon>Exobasidiomycetes</taxon>
        <taxon>Tilletiales</taxon>
        <taxon>Tilletiaceae</taxon>
        <taxon>Tilletia</taxon>
    </lineage>
</organism>
<dbReference type="Gene3D" id="3.40.50.1820">
    <property type="entry name" value="alpha/beta hydrolase"/>
    <property type="match status" value="1"/>
</dbReference>
<dbReference type="Pfam" id="PF02668">
    <property type="entry name" value="TauD"/>
    <property type="match status" value="1"/>
</dbReference>
<reference evidence="5" key="1">
    <citation type="journal article" date="2023" name="PhytoFront">
        <title>Draft Genome Resources of Seven Strains of Tilletia horrida, Causal Agent of Kernel Smut of Rice.</title>
        <authorList>
            <person name="Khanal S."/>
            <person name="Antony Babu S."/>
            <person name="Zhou X.G."/>
        </authorList>
    </citation>
    <scope>NUCLEOTIDE SEQUENCE</scope>
    <source>
        <strain evidence="5">TX3</strain>
    </source>
</reference>
<evidence type="ECO:0000259" key="4">
    <source>
        <dbReference type="Pfam" id="PF02668"/>
    </source>
</evidence>
<dbReference type="SUPFAM" id="SSF53474">
    <property type="entry name" value="alpha/beta-Hydrolases"/>
    <property type="match status" value="1"/>
</dbReference>